<sequence>MSHEIHRFYAMTSLTRRSAMSTRSNKCRPACPQRAYPRLSNSSQILPPEITEVCRRFQKAQYCTLHNESTWS</sequence>
<reference evidence="2" key="2">
    <citation type="submission" date="2020-04" db="EMBL/GenBank/DDBJ databases">
        <authorList>
            <consortium name="NCBI Genome Project"/>
        </authorList>
    </citation>
    <scope>NUCLEOTIDE SEQUENCE</scope>
    <source>
        <strain evidence="2">CBS 342.82</strain>
    </source>
</reference>
<organism evidence="2">
    <name type="scientific">Dissoconium aciculare CBS 342.82</name>
    <dbReference type="NCBI Taxonomy" id="1314786"/>
    <lineage>
        <taxon>Eukaryota</taxon>
        <taxon>Fungi</taxon>
        <taxon>Dikarya</taxon>
        <taxon>Ascomycota</taxon>
        <taxon>Pezizomycotina</taxon>
        <taxon>Dothideomycetes</taxon>
        <taxon>Dothideomycetidae</taxon>
        <taxon>Mycosphaerellales</taxon>
        <taxon>Dissoconiaceae</taxon>
        <taxon>Dissoconium</taxon>
    </lineage>
</organism>
<dbReference type="GeneID" id="54362226"/>
<keyword evidence="1" id="KW-1185">Reference proteome</keyword>
<dbReference type="Proteomes" id="UP000504637">
    <property type="component" value="Unplaced"/>
</dbReference>
<accession>A0A6J3M7Z3</accession>
<name>A0A6J3M7Z3_9PEZI</name>
<evidence type="ECO:0000313" key="2">
    <source>
        <dbReference type="RefSeq" id="XP_033461151.1"/>
    </source>
</evidence>
<dbReference type="RefSeq" id="XP_033461151.1">
    <property type="nucleotide sequence ID" value="XM_033604426.1"/>
</dbReference>
<reference evidence="2" key="1">
    <citation type="submission" date="2020-01" db="EMBL/GenBank/DDBJ databases">
        <authorList>
            <consortium name="DOE Joint Genome Institute"/>
            <person name="Haridas S."/>
            <person name="Albert R."/>
            <person name="Binder M."/>
            <person name="Bloem J."/>
            <person name="Labutti K."/>
            <person name="Salamov A."/>
            <person name="Andreopoulos B."/>
            <person name="Baker S.E."/>
            <person name="Barry K."/>
            <person name="Bills G."/>
            <person name="Bluhm B.H."/>
            <person name="Cannon C."/>
            <person name="Castanera R."/>
            <person name="Culley D.E."/>
            <person name="Daum C."/>
            <person name="Ezra D."/>
            <person name="Gonzalez J.B."/>
            <person name="Henrissat B."/>
            <person name="Kuo A."/>
            <person name="Liang C."/>
            <person name="Lipzen A."/>
            <person name="Lutzoni F."/>
            <person name="Magnuson J."/>
            <person name="Mondo S."/>
            <person name="Nolan M."/>
            <person name="Ohm R."/>
            <person name="Pangilinan J."/>
            <person name="Park H.-J."/>
            <person name="Ramirez L."/>
            <person name="Alfaro M."/>
            <person name="Sun H."/>
            <person name="Tritt A."/>
            <person name="Yoshinaga Y."/>
            <person name="Zwiers L.-H."/>
            <person name="Turgeon B.G."/>
            <person name="Goodwin S.B."/>
            <person name="Spatafora J.W."/>
            <person name="Crous P.W."/>
            <person name="Grigoriev I.V."/>
        </authorList>
    </citation>
    <scope>NUCLEOTIDE SEQUENCE</scope>
    <source>
        <strain evidence="2">CBS 342.82</strain>
    </source>
</reference>
<reference evidence="2" key="3">
    <citation type="submission" date="2025-08" db="UniProtKB">
        <authorList>
            <consortium name="RefSeq"/>
        </authorList>
    </citation>
    <scope>IDENTIFICATION</scope>
    <source>
        <strain evidence="2">CBS 342.82</strain>
    </source>
</reference>
<gene>
    <name evidence="2" type="ORF">K489DRAFT_378508</name>
</gene>
<evidence type="ECO:0000313" key="1">
    <source>
        <dbReference type="Proteomes" id="UP000504637"/>
    </source>
</evidence>
<dbReference type="AlphaFoldDB" id="A0A6J3M7Z3"/>
<protein>
    <submittedName>
        <fullName evidence="2">Uncharacterized protein</fullName>
    </submittedName>
</protein>
<proteinExistence type="predicted"/>